<dbReference type="AlphaFoldDB" id="A0A8J8T9A2"/>
<keyword evidence="2" id="KW-1185">Reference proteome</keyword>
<accession>A0A8J8T9A2</accession>
<evidence type="ECO:0000313" key="2">
    <source>
        <dbReference type="Proteomes" id="UP000785679"/>
    </source>
</evidence>
<dbReference type="Proteomes" id="UP000785679">
    <property type="component" value="Unassembled WGS sequence"/>
</dbReference>
<protein>
    <submittedName>
        <fullName evidence="1">Uncharacterized protein</fullName>
    </submittedName>
</protein>
<comment type="caution">
    <text evidence="1">The sequence shown here is derived from an EMBL/GenBank/DDBJ whole genome shotgun (WGS) entry which is preliminary data.</text>
</comment>
<proteinExistence type="predicted"/>
<organism evidence="1 2">
    <name type="scientific">Halteria grandinella</name>
    <dbReference type="NCBI Taxonomy" id="5974"/>
    <lineage>
        <taxon>Eukaryota</taxon>
        <taxon>Sar</taxon>
        <taxon>Alveolata</taxon>
        <taxon>Ciliophora</taxon>
        <taxon>Intramacronucleata</taxon>
        <taxon>Spirotrichea</taxon>
        <taxon>Stichotrichia</taxon>
        <taxon>Sporadotrichida</taxon>
        <taxon>Halteriidae</taxon>
        <taxon>Halteria</taxon>
    </lineage>
</organism>
<dbReference type="EMBL" id="RRYP01001247">
    <property type="protein sequence ID" value="TNV86196.1"/>
    <property type="molecule type" value="Genomic_DNA"/>
</dbReference>
<evidence type="ECO:0000313" key="1">
    <source>
        <dbReference type="EMBL" id="TNV86196.1"/>
    </source>
</evidence>
<name>A0A8J8T9A2_HALGN</name>
<gene>
    <name evidence="1" type="ORF">FGO68_gene10741</name>
</gene>
<sequence>MPFAARLSSVPAFVHGDAFFPFALKKQERAVVCCAIDHSESVSQAIKHLPIVHALLQGREAIPLHFIKGSPLNCPVGIRLCIQLIKSPIPAVRSDIFGKGRFPVAVQLGSEAVERGVQGKKEHVQHVLFVLMLWNIFKAKALLRVLNSSTQLLEPLLHHPNSSRITPAAPASLQSALELVTALTPQPLCHSWYRCGAFLVGIQDLNGEGSWGQGLLKIWAGLLLLPPLTPSQPLLLKRASTMYSLSSQSRVSLLSFIDYSSQRKWASCFQTIARRSPSCLKFTPYD</sequence>
<reference evidence="1" key="1">
    <citation type="submission" date="2019-06" db="EMBL/GenBank/DDBJ databases">
        <authorList>
            <person name="Zheng W."/>
        </authorList>
    </citation>
    <scope>NUCLEOTIDE SEQUENCE</scope>
    <source>
        <strain evidence="1">QDHG01</strain>
    </source>
</reference>